<dbReference type="CDD" id="cd01948">
    <property type="entry name" value="EAL"/>
    <property type="match status" value="1"/>
</dbReference>
<dbReference type="PROSITE" id="PS50113">
    <property type="entry name" value="PAC"/>
    <property type="match status" value="1"/>
</dbReference>
<dbReference type="SMART" id="SM00052">
    <property type="entry name" value="EAL"/>
    <property type="match status" value="1"/>
</dbReference>
<dbReference type="SUPFAM" id="SSF55073">
    <property type="entry name" value="Nucleotide cyclase"/>
    <property type="match status" value="1"/>
</dbReference>
<dbReference type="RefSeq" id="WP_083344725.1">
    <property type="nucleotide sequence ID" value="NZ_LT629690.1"/>
</dbReference>
<feature type="domain" description="GGDEF" evidence="12">
    <location>
        <begin position="333"/>
        <end position="469"/>
    </location>
</feature>
<dbReference type="SUPFAM" id="SSF55781">
    <property type="entry name" value="GAF domain-like"/>
    <property type="match status" value="1"/>
</dbReference>
<dbReference type="NCBIfam" id="TIGR00254">
    <property type="entry name" value="GGDEF"/>
    <property type="match status" value="1"/>
</dbReference>
<evidence type="ECO:0000256" key="5">
    <source>
        <dbReference type="ARBA" id="ARBA00022692"/>
    </source>
</evidence>
<evidence type="ECO:0000256" key="6">
    <source>
        <dbReference type="ARBA" id="ARBA00022737"/>
    </source>
</evidence>
<keyword evidence="5" id="KW-0812">Transmembrane</keyword>
<dbReference type="PROSITE" id="PS50887">
    <property type="entry name" value="GGDEF"/>
    <property type="match status" value="1"/>
</dbReference>
<keyword evidence="6" id="KW-0677">Repeat</keyword>
<dbReference type="SUPFAM" id="SSF55785">
    <property type="entry name" value="PYP-like sensor domain (PAS domain)"/>
    <property type="match status" value="1"/>
</dbReference>
<dbReference type="FunFam" id="2.10.70.100:FF:000001">
    <property type="entry name" value="Sensory transduction histidine kinase"/>
    <property type="match status" value="1"/>
</dbReference>
<dbReference type="InterPro" id="IPR029787">
    <property type="entry name" value="Nucleotide_cyclase"/>
</dbReference>
<dbReference type="InterPro" id="IPR001633">
    <property type="entry name" value="EAL_dom"/>
</dbReference>
<dbReference type="OrthoDB" id="101222at2"/>
<dbReference type="InterPro" id="IPR000014">
    <property type="entry name" value="PAS"/>
</dbReference>
<dbReference type="AlphaFoldDB" id="A0A1G7J3P1"/>
<evidence type="ECO:0000259" key="10">
    <source>
        <dbReference type="PROSITE" id="PS50113"/>
    </source>
</evidence>
<gene>
    <name evidence="13" type="ORF">SAMN05444167_1676</name>
</gene>
<dbReference type="GO" id="GO:0016740">
    <property type="term" value="F:transferase activity"/>
    <property type="evidence" value="ECO:0007669"/>
    <property type="project" value="UniProtKB-KW"/>
</dbReference>
<dbReference type="SMART" id="SM00086">
    <property type="entry name" value="PAC"/>
    <property type="match status" value="1"/>
</dbReference>
<feature type="domain" description="PAC" evidence="10">
    <location>
        <begin position="259"/>
        <end position="311"/>
    </location>
</feature>
<dbReference type="InterPro" id="IPR029016">
    <property type="entry name" value="GAF-like_dom_sf"/>
</dbReference>
<dbReference type="CDD" id="cd01949">
    <property type="entry name" value="GGDEF"/>
    <property type="match status" value="1"/>
</dbReference>
<evidence type="ECO:0000313" key="13">
    <source>
        <dbReference type="EMBL" id="SDF19404.1"/>
    </source>
</evidence>
<dbReference type="SUPFAM" id="SSF141868">
    <property type="entry name" value="EAL domain-like"/>
    <property type="match status" value="1"/>
</dbReference>
<dbReference type="SMART" id="SM00267">
    <property type="entry name" value="GGDEF"/>
    <property type="match status" value="1"/>
</dbReference>
<dbReference type="InterPro" id="IPR035919">
    <property type="entry name" value="EAL_sf"/>
</dbReference>
<keyword evidence="9" id="KW-0472">Membrane</keyword>
<dbReference type="PROSITE" id="PS50883">
    <property type="entry name" value="EAL"/>
    <property type="match status" value="1"/>
</dbReference>
<evidence type="ECO:0000259" key="12">
    <source>
        <dbReference type="PROSITE" id="PS50887"/>
    </source>
</evidence>
<dbReference type="Proteomes" id="UP000182427">
    <property type="component" value="Chromosome I"/>
</dbReference>
<evidence type="ECO:0000313" key="14">
    <source>
        <dbReference type="Proteomes" id="UP000182427"/>
    </source>
</evidence>
<dbReference type="InterPro" id="IPR043128">
    <property type="entry name" value="Rev_trsase/Diguanyl_cyclase"/>
</dbReference>
<dbReference type="Gene3D" id="3.30.70.270">
    <property type="match status" value="1"/>
</dbReference>
<dbReference type="InterPro" id="IPR035965">
    <property type="entry name" value="PAS-like_dom_sf"/>
</dbReference>
<dbReference type="EMBL" id="LT629690">
    <property type="protein sequence ID" value="SDF19404.1"/>
    <property type="molecule type" value="Genomic_DNA"/>
</dbReference>
<keyword evidence="3" id="KW-0997">Cell inner membrane</keyword>
<dbReference type="InterPro" id="IPR052155">
    <property type="entry name" value="Biofilm_reg_signaling"/>
</dbReference>
<dbReference type="Pfam" id="PF01590">
    <property type="entry name" value="GAF"/>
    <property type="match status" value="1"/>
</dbReference>
<dbReference type="Gene3D" id="3.30.450.20">
    <property type="entry name" value="PAS domain"/>
    <property type="match status" value="1"/>
</dbReference>
<proteinExistence type="predicted"/>
<evidence type="ECO:0000256" key="1">
    <source>
        <dbReference type="ARBA" id="ARBA00004429"/>
    </source>
</evidence>
<evidence type="ECO:0000256" key="4">
    <source>
        <dbReference type="ARBA" id="ARBA00022679"/>
    </source>
</evidence>
<protein>
    <submittedName>
        <fullName evidence="13">Diguanylate cyclase/phosphodiesterase with PAS/PAC sensor(S) /diguanylate cyclase/phosphodiesterase with PAS/PAC and GAF sensor(S)</fullName>
    </submittedName>
</protein>
<dbReference type="Gene3D" id="3.30.450.40">
    <property type="match status" value="1"/>
</dbReference>
<dbReference type="CDD" id="cd00130">
    <property type="entry name" value="PAS"/>
    <property type="match status" value="1"/>
</dbReference>
<evidence type="ECO:0000256" key="9">
    <source>
        <dbReference type="ARBA" id="ARBA00023136"/>
    </source>
</evidence>
<dbReference type="SMART" id="SM00065">
    <property type="entry name" value="GAF"/>
    <property type="match status" value="1"/>
</dbReference>
<reference evidence="13 14" key="1">
    <citation type="submission" date="2016-10" db="EMBL/GenBank/DDBJ databases">
        <authorList>
            <person name="de Groot N.N."/>
        </authorList>
    </citation>
    <scope>NUCLEOTIDE SEQUENCE [LARGE SCALE GENOMIC DNA]</scope>
    <source>
        <strain evidence="13 14">GAS232</strain>
    </source>
</reference>
<dbReference type="InterPro" id="IPR003018">
    <property type="entry name" value="GAF"/>
</dbReference>
<evidence type="ECO:0000256" key="8">
    <source>
        <dbReference type="ARBA" id="ARBA00022989"/>
    </source>
</evidence>
<organism evidence="13 14">
    <name type="scientific">Terriglobus roseus</name>
    <dbReference type="NCBI Taxonomy" id="392734"/>
    <lineage>
        <taxon>Bacteria</taxon>
        <taxon>Pseudomonadati</taxon>
        <taxon>Acidobacteriota</taxon>
        <taxon>Terriglobia</taxon>
        <taxon>Terriglobales</taxon>
        <taxon>Acidobacteriaceae</taxon>
        <taxon>Terriglobus</taxon>
    </lineage>
</organism>
<dbReference type="PANTHER" id="PTHR44757:SF2">
    <property type="entry name" value="BIOFILM ARCHITECTURE MAINTENANCE PROTEIN MBAA"/>
    <property type="match status" value="1"/>
</dbReference>
<evidence type="ECO:0000259" key="11">
    <source>
        <dbReference type="PROSITE" id="PS50883"/>
    </source>
</evidence>
<sequence length="735" mass="82308">MASTDDWVPAPLPYNEAERLRVLKSYCVLDSEPEPGFDYLTRLAAELFQVPIVLISLIDEHRQFFKSAVGVNFRETPRDTSFCAYSILENEPLVVPDAQENECFRTNPFVTGEPNIRFYASAPLVGRDGMMLGGFSIIDQKPRQDFSERERDCLKQFAALTVLIMEHRLYPERLSRIGDEIVQANERFKLATQAATEGIWDWDCVNDSLYLSGRARAIVGEEAVDCYVRIEDWLKKIHPADRPRVNTIADMYATDALSFYAEYRVIHKDGRWRWIANRSIAVRNSEGEPTRLVGAMVDITERKTVDALTGLATRTHLLEHLERLMESGSHAEENFAVYVINLDSFKLLNSGLGRGAGDSVLREVGLRLSKRASVHPDSMAARLSADEFAMVLGGKRNEHEALRVAEELSALLGSSIAVDDKRISLSVSIGLAMRSHPCKSSSDLLQCAEIALGEAKLHGGGNRLVFSESMRHGMLRQLELSSALHNAISNEELEVYYQPKLHLPSRKVIGFEALVRWHHPKFGMISAEEFIGIAEQFDLIVELGTLVLTRSIEQLAQWRDNGLVDDEVSMAVNLSALQLVDRRLGRMLRELTQKHGVPPQRISLEVTEGVLIDDTERANEILEELKSTGVLLDLDDFGTGYSSLSYLQRFPFDGLKVDRSFVMNMMDSREKAALVRSIIALAHALHLNVIAEGIETAEQLELLREMGCEYGQGYLFSRPLSAAGMDTFLSTSATA</sequence>
<dbReference type="InterPro" id="IPR013655">
    <property type="entry name" value="PAS_fold_3"/>
</dbReference>
<evidence type="ECO:0000256" key="3">
    <source>
        <dbReference type="ARBA" id="ARBA00022519"/>
    </source>
</evidence>
<keyword evidence="4" id="KW-0808">Transferase</keyword>
<accession>A0A1G7J3P1</accession>
<dbReference type="Gene3D" id="3.20.20.450">
    <property type="entry name" value="EAL domain"/>
    <property type="match status" value="1"/>
</dbReference>
<dbReference type="InterPro" id="IPR001610">
    <property type="entry name" value="PAC"/>
</dbReference>
<dbReference type="PANTHER" id="PTHR44757">
    <property type="entry name" value="DIGUANYLATE CYCLASE DGCP"/>
    <property type="match status" value="1"/>
</dbReference>
<keyword evidence="8" id="KW-1133">Transmembrane helix</keyword>
<keyword evidence="7" id="KW-0547">Nucleotide-binding</keyword>
<dbReference type="InterPro" id="IPR000160">
    <property type="entry name" value="GGDEF_dom"/>
</dbReference>
<dbReference type="NCBIfam" id="TIGR00229">
    <property type="entry name" value="sensory_box"/>
    <property type="match status" value="1"/>
</dbReference>
<evidence type="ECO:0000256" key="7">
    <source>
        <dbReference type="ARBA" id="ARBA00022741"/>
    </source>
</evidence>
<dbReference type="Pfam" id="PF00990">
    <property type="entry name" value="GGDEF"/>
    <property type="match status" value="1"/>
</dbReference>
<keyword evidence="14" id="KW-1185">Reference proteome</keyword>
<evidence type="ECO:0000256" key="2">
    <source>
        <dbReference type="ARBA" id="ARBA00022475"/>
    </source>
</evidence>
<dbReference type="GO" id="GO:0000166">
    <property type="term" value="F:nucleotide binding"/>
    <property type="evidence" value="ECO:0007669"/>
    <property type="project" value="UniProtKB-KW"/>
</dbReference>
<name>A0A1G7J3P1_9BACT</name>
<dbReference type="GO" id="GO:0005886">
    <property type="term" value="C:plasma membrane"/>
    <property type="evidence" value="ECO:0007669"/>
    <property type="project" value="UniProtKB-SubCell"/>
</dbReference>
<comment type="subcellular location">
    <subcellularLocation>
        <location evidence="1">Cell inner membrane</location>
        <topology evidence="1">Multi-pass membrane protein</topology>
    </subcellularLocation>
</comment>
<keyword evidence="2" id="KW-1003">Cell membrane</keyword>
<dbReference type="InterPro" id="IPR000700">
    <property type="entry name" value="PAS-assoc_C"/>
</dbReference>
<feature type="domain" description="EAL" evidence="11">
    <location>
        <begin position="477"/>
        <end position="733"/>
    </location>
</feature>
<dbReference type="Pfam" id="PF00563">
    <property type="entry name" value="EAL"/>
    <property type="match status" value="1"/>
</dbReference>
<dbReference type="Gene3D" id="2.10.70.100">
    <property type="match status" value="1"/>
</dbReference>
<dbReference type="Pfam" id="PF08447">
    <property type="entry name" value="PAS_3"/>
    <property type="match status" value="1"/>
</dbReference>